<dbReference type="InterPro" id="IPR056004">
    <property type="entry name" value="DUF7582"/>
</dbReference>
<comment type="caution">
    <text evidence="3">The sequence shown here is derived from an EMBL/GenBank/DDBJ whole genome shotgun (WGS) entry which is preliminary data.</text>
</comment>
<keyword evidence="4" id="KW-1185">Reference proteome</keyword>
<feature type="compositionally biased region" description="Acidic residues" evidence="1">
    <location>
        <begin position="337"/>
        <end position="352"/>
    </location>
</feature>
<evidence type="ECO:0000313" key="3">
    <source>
        <dbReference type="EMBL" id="KAK5989054.1"/>
    </source>
</evidence>
<feature type="domain" description="DUF7582" evidence="2">
    <location>
        <begin position="254"/>
        <end position="306"/>
    </location>
</feature>
<reference evidence="3 4" key="1">
    <citation type="submission" date="2024-01" db="EMBL/GenBank/DDBJ databases">
        <title>Complete genome of Cladobotryum mycophilum ATHUM6906.</title>
        <authorList>
            <person name="Christinaki A.C."/>
            <person name="Myridakis A.I."/>
            <person name="Kouvelis V.N."/>
        </authorList>
    </citation>
    <scope>NUCLEOTIDE SEQUENCE [LARGE SCALE GENOMIC DNA]</scope>
    <source>
        <strain evidence="3 4">ATHUM6906</strain>
    </source>
</reference>
<feature type="region of interest" description="Disordered" evidence="1">
    <location>
        <begin position="322"/>
        <end position="359"/>
    </location>
</feature>
<evidence type="ECO:0000256" key="1">
    <source>
        <dbReference type="SAM" id="MobiDB-lite"/>
    </source>
</evidence>
<proteinExistence type="predicted"/>
<protein>
    <recommendedName>
        <fullName evidence="2">DUF7582 domain-containing protein</fullName>
    </recommendedName>
</protein>
<sequence>MALKEKISSPLEAGPSILDAHHLPPHLTSALEYTSSRLAKKSLHLTLVVVRRDYQLPAILPSHVSPGLYSPMTPGSPPVTGGSVGSSRLAFASSPVIAFKKLVRSASQRVSKRSNETPRGGLVSPGYPPTSALESPRLRWPLSPTTPLSPPPMTPSTTTSITTTETNGPPTPNSSSLRFFYASDMSPTAEKVMKSTISKAGIKYGLGSAWLAPFASTSARELTNQLFQNSVVQNEILFSSDECPLELQQNKLPLRLEDAVDELRRFILASNGAKISRSDLFRSYDWLSVSSHAITELDLMYRRAYGGPERFGGISGMPMPLEKIPEPGTYQPLMSSFDDDSTDDGEDDDYNDGDLSPSDTILDPNIIGVAITAMHVIKPPTPRRIGPQLKLQTNFEHKSKLKARRGEDEDGDRTARPADRSAQAWNSRSTIDQVLSAQPLTAHPLTAHPLTAHPLSSHPITSYHLSPDRGTTKVGPTTPNGYDDISPITRGEWGFLMVDNGFKGGGRTAAVETC</sequence>
<feature type="region of interest" description="Disordered" evidence="1">
    <location>
        <begin position="108"/>
        <end position="174"/>
    </location>
</feature>
<feature type="compositionally biased region" description="Basic and acidic residues" evidence="1">
    <location>
        <begin position="404"/>
        <end position="419"/>
    </location>
</feature>
<feature type="region of interest" description="Disordered" evidence="1">
    <location>
        <begin position="379"/>
        <end position="427"/>
    </location>
</feature>
<accession>A0ABR0SA66</accession>
<gene>
    <name evidence="3" type="ORF">PT974_10552</name>
</gene>
<evidence type="ECO:0000259" key="2">
    <source>
        <dbReference type="Pfam" id="PF24483"/>
    </source>
</evidence>
<feature type="region of interest" description="Disordered" evidence="1">
    <location>
        <begin position="448"/>
        <end position="485"/>
    </location>
</feature>
<evidence type="ECO:0000313" key="4">
    <source>
        <dbReference type="Proteomes" id="UP001338125"/>
    </source>
</evidence>
<feature type="domain" description="DUF7582" evidence="2">
    <location>
        <begin position="169"/>
        <end position="241"/>
    </location>
</feature>
<dbReference type="Proteomes" id="UP001338125">
    <property type="component" value="Unassembled WGS sequence"/>
</dbReference>
<dbReference type="Pfam" id="PF24483">
    <property type="entry name" value="DUF7582"/>
    <property type="match status" value="2"/>
</dbReference>
<name>A0ABR0SA66_9HYPO</name>
<organism evidence="3 4">
    <name type="scientific">Cladobotryum mycophilum</name>
    <dbReference type="NCBI Taxonomy" id="491253"/>
    <lineage>
        <taxon>Eukaryota</taxon>
        <taxon>Fungi</taxon>
        <taxon>Dikarya</taxon>
        <taxon>Ascomycota</taxon>
        <taxon>Pezizomycotina</taxon>
        <taxon>Sordariomycetes</taxon>
        <taxon>Hypocreomycetidae</taxon>
        <taxon>Hypocreales</taxon>
        <taxon>Hypocreaceae</taxon>
        <taxon>Cladobotryum</taxon>
    </lineage>
</organism>
<feature type="compositionally biased region" description="Low complexity" evidence="1">
    <location>
        <begin position="155"/>
        <end position="174"/>
    </location>
</feature>
<dbReference type="EMBL" id="JAVFKD010000015">
    <property type="protein sequence ID" value="KAK5989054.1"/>
    <property type="molecule type" value="Genomic_DNA"/>
</dbReference>